<dbReference type="SUPFAM" id="SSF88697">
    <property type="entry name" value="PUA domain-like"/>
    <property type="match status" value="1"/>
</dbReference>
<name>A0A845E116_9BACI</name>
<reference evidence="1 2" key="1">
    <citation type="submission" date="2019-11" db="EMBL/GenBank/DDBJ databases">
        <title>Genome sequences of 17 halophilic strains isolated from different environments.</title>
        <authorList>
            <person name="Furrow R.E."/>
        </authorList>
    </citation>
    <scope>NUCLEOTIDE SEQUENCE [LARGE SCALE GENOMIC DNA]</scope>
    <source>
        <strain evidence="1 2">22505_10_Sand</strain>
    </source>
</reference>
<dbReference type="InterPro" id="IPR011856">
    <property type="entry name" value="tRNA_endonuc-like_dom_sf"/>
</dbReference>
<dbReference type="OrthoDB" id="6659686at2"/>
<protein>
    <submittedName>
        <fullName evidence="1">EVE domain-containing protein</fullName>
    </submittedName>
</protein>
<dbReference type="RefSeq" id="WP_160913595.1">
    <property type="nucleotide sequence ID" value="NZ_WMEZ01000002.1"/>
</dbReference>
<dbReference type="AlphaFoldDB" id="A0A845E116"/>
<evidence type="ECO:0000313" key="2">
    <source>
        <dbReference type="Proteomes" id="UP000447393"/>
    </source>
</evidence>
<evidence type="ECO:0000313" key="1">
    <source>
        <dbReference type="EMBL" id="MYL49295.1"/>
    </source>
</evidence>
<dbReference type="Gene3D" id="3.40.1350.10">
    <property type="match status" value="1"/>
</dbReference>
<proteinExistence type="predicted"/>
<accession>A0A845E116</accession>
<sequence length="334" mass="39712">MLYYLDSQDKENLQMLKRTNLKSVGWREEDLEELLVKNLDRVLDEENLMPIFTERNFQPEPDILALDETGKLYIFELKRWKSKDDNLLQVLKYGQKYGQKSYKDLENMYFKFNPDAASLIQDHREYFKLDSESEIKEEHFNQHQQFLIVTDGTDFKTRRAINYWKKTGLDIEAIVYRVYTTDANEHLIEFNTYSPFQDVIEHEPSNFILNTNHKRNPASHQDMLTKEKAAAYYHPWKNKIQRIQKGDKVFLYQSGKGIVAMGIGTGIVNKEEYHGKANEEYNMNLEDFTILKKPMAAKKMKEITDSNFMFNQTLFSVDKEKSDLIWKHIKENHM</sequence>
<dbReference type="EMBL" id="WMEZ01000002">
    <property type="protein sequence ID" value="MYL49295.1"/>
    <property type="molecule type" value="Genomic_DNA"/>
</dbReference>
<dbReference type="Proteomes" id="UP000447393">
    <property type="component" value="Unassembled WGS sequence"/>
</dbReference>
<gene>
    <name evidence="1" type="ORF">GLV98_07350</name>
</gene>
<dbReference type="GO" id="GO:0003676">
    <property type="term" value="F:nucleic acid binding"/>
    <property type="evidence" value="ECO:0007669"/>
    <property type="project" value="InterPro"/>
</dbReference>
<comment type="caution">
    <text evidence="1">The sequence shown here is derived from an EMBL/GenBank/DDBJ whole genome shotgun (WGS) entry which is preliminary data.</text>
</comment>
<dbReference type="InterPro" id="IPR015947">
    <property type="entry name" value="PUA-like_sf"/>
</dbReference>
<organism evidence="1 2">
    <name type="scientific">Halobacillus litoralis</name>
    <dbReference type="NCBI Taxonomy" id="45668"/>
    <lineage>
        <taxon>Bacteria</taxon>
        <taxon>Bacillati</taxon>
        <taxon>Bacillota</taxon>
        <taxon>Bacilli</taxon>
        <taxon>Bacillales</taxon>
        <taxon>Bacillaceae</taxon>
        <taxon>Halobacillus</taxon>
    </lineage>
</organism>